<sequence>MIFFFGIRCRRTDPYCRPPGHIVPVPAENYTDQYTRLRQQHSV</sequence>
<name>A0A3S4TCU0_9BACT</name>
<dbReference type="AlphaFoldDB" id="A0A3S4TCU0"/>
<proteinExistence type="predicted"/>
<gene>
    <name evidence="1" type="ORF">H206_05582</name>
</gene>
<protein>
    <submittedName>
        <fullName evidence="1">Uncharacterized protein</fullName>
    </submittedName>
</protein>
<evidence type="ECO:0000313" key="2">
    <source>
        <dbReference type="Proteomes" id="UP000287853"/>
    </source>
</evidence>
<reference evidence="1 2" key="1">
    <citation type="submission" date="2017-01" db="EMBL/GenBank/DDBJ databases">
        <title>The cable genome- insights into the physiology and evolution of filamentous bacteria capable of sulfide oxidation via long distance electron transfer.</title>
        <authorList>
            <person name="Schreiber L."/>
            <person name="Bjerg J.T."/>
            <person name="Boggild A."/>
            <person name="Van De Vossenberg J."/>
            <person name="Meysman F."/>
            <person name="Nielsen L.P."/>
            <person name="Schramm A."/>
            <person name="Kjeldsen K.U."/>
        </authorList>
    </citation>
    <scope>NUCLEOTIDE SEQUENCE [LARGE SCALE GENOMIC DNA]</scope>
    <source>
        <strain evidence="1">MCF</strain>
    </source>
</reference>
<accession>A0A3S4TCU0</accession>
<dbReference type="EMBL" id="MTKO01000021">
    <property type="protein sequence ID" value="RWX47815.1"/>
    <property type="molecule type" value="Genomic_DNA"/>
</dbReference>
<comment type="caution">
    <text evidence="1">The sequence shown here is derived from an EMBL/GenBank/DDBJ whole genome shotgun (WGS) entry which is preliminary data.</text>
</comment>
<keyword evidence="2" id="KW-1185">Reference proteome</keyword>
<evidence type="ECO:0000313" key="1">
    <source>
        <dbReference type="EMBL" id="RWX47815.1"/>
    </source>
</evidence>
<organism evidence="1 2">
    <name type="scientific">Candidatus Electrothrix aarhusensis</name>
    <dbReference type="NCBI Taxonomy" id="1859131"/>
    <lineage>
        <taxon>Bacteria</taxon>
        <taxon>Pseudomonadati</taxon>
        <taxon>Thermodesulfobacteriota</taxon>
        <taxon>Desulfobulbia</taxon>
        <taxon>Desulfobulbales</taxon>
        <taxon>Desulfobulbaceae</taxon>
        <taxon>Candidatus Electrothrix</taxon>
    </lineage>
</organism>
<dbReference type="Proteomes" id="UP000287853">
    <property type="component" value="Unassembled WGS sequence"/>
</dbReference>